<evidence type="ECO:0000256" key="6">
    <source>
        <dbReference type="ARBA" id="ARBA00022741"/>
    </source>
</evidence>
<dbReference type="Proteomes" id="UP000790580">
    <property type="component" value="Unassembled WGS sequence"/>
</dbReference>
<evidence type="ECO:0000256" key="5">
    <source>
        <dbReference type="ARBA" id="ARBA00022723"/>
    </source>
</evidence>
<dbReference type="Pfam" id="PF00294">
    <property type="entry name" value="PfkB"/>
    <property type="match status" value="1"/>
</dbReference>
<comment type="similarity">
    <text evidence="12">Belongs to the carbohydrate kinase PfkB family. Ribokinase subfamily.</text>
</comment>
<keyword evidence="11 12" id="KW-0119">Carbohydrate metabolism</keyword>
<comment type="subunit">
    <text evidence="12">Homodimer.</text>
</comment>
<dbReference type="PRINTS" id="PR00990">
    <property type="entry name" value="RIBOKINASE"/>
</dbReference>
<feature type="binding site" evidence="12">
    <location>
        <position position="249"/>
    </location>
    <ligand>
        <name>K(+)</name>
        <dbReference type="ChEBI" id="CHEBI:29103"/>
    </ligand>
</feature>
<feature type="binding site" evidence="12">
    <location>
        <begin position="220"/>
        <end position="225"/>
    </location>
    <ligand>
        <name>ATP</name>
        <dbReference type="ChEBI" id="CHEBI:30616"/>
    </ligand>
</feature>
<keyword evidence="9 12" id="KW-0460">Magnesium</keyword>
<dbReference type="NCBIfam" id="TIGR02152">
    <property type="entry name" value="D_ribokin_bact"/>
    <property type="match status" value="1"/>
</dbReference>
<comment type="catalytic activity">
    <reaction evidence="12">
        <text>D-ribose + ATP = D-ribose 5-phosphate + ADP + H(+)</text>
        <dbReference type="Rhea" id="RHEA:13697"/>
        <dbReference type="ChEBI" id="CHEBI:15378"/>
        <dbReference type="ChEBI" id="CHEBI:30616"/>
        <dbReference type="ChEBI" id="CHEBI:47013"/>
        <dbReference type="ChEBI" id="CHEBI:78346"/>
        <dbReference type="ChEBI" id="CHEBI:456216"/>
        <dbReference type="EC" id="2.7.1.15"/>
    </reaction>
</comment>
<dbReference type="PANTHER" id="PTHR10584:SF166">
    <property type="entry name" value="RIBOKINASE"/>
    <property type="match status" value="1"/>
</dbReference>
<evidence type="ECO:0000256" key="9">
    <source>
        <dbReference type="ARBA" id="ARBA00022842"/>
    </source>
</evidence>
<dbReference type="PROSITE" id="PS00583">
    <property type="entry name" value="PFKB_KINASES_1"/>
    <property type="match status" value="1"/>
</dbReference>
<sequence length="312" mass="32889">MPKPRLVVIGSMNMDIVVETKQVPEKGETVLGQKVSFVPGGKGANQAVACARLGAETSIIGAVGDDAFGSQLLNSLEENDVDISGVKKVGGTSSGAASIYLSEGDNRIVVIPGANERLTPDDIDENEDKLVCCDVVLLQLEIPIETVVYAAKKAKSYGKTVLLNPAPAQPLPDEIFSNIDIFTPNETELISYTGLDKGKDSLEVGMKELRMKGVNHIVTTLGEKGSAYLNESDQVEYESGYQVTVVDTTGAGDAFNGALGFAIGEGKKIREALEYASLVSAIAVTKFGAQGGMPTEAEIQAFALEGNKLKDT</sequence>
<comment type="pathway">
    <text evidence="12">Carbohydrate metabolism; D-ribose degradation; D-ribose 5-phosphate from beta-D-ribopyranose: step 2/2.</text>
</comment>
<dbReference type="RefSeq" id="WP_088077651.1">
    <property type="nucleotide sequence ID" value="NZ_JAHQCR010000011.1"/>
</dbReference>
<dbReference type="InterPro" id="IPR011611">
    <property type="entry name" value="PfkB_dom"/>
</dbReference>
<evidence type="ECO:0000256" key="8">
    <source>
        <dbReference type="ARBA" id="ARBA00022840"/>
    </source>
</evidence>
<name>A0ABS6JND3_9BACI</name>
<comment type="caution">
    <text evidence="14">The sequence shown here is derived from an EMBL/GenBank/DDBJ whole genome shotgun (WGS) entry which is preliminary data.</text>
</comment>
<dbReference type="InterPro" id="IPR011877">
    <property type="entry name" value="Ribokinase"/>
</dbReference>
<dbReference type="Gene3D" id="3.40.1190.20">
    <property type="match status" value="1"/>
</dbReference>
<feature type="binding site" evidence="12">
    <location>
        <position position="283"/>
    </location>
    <ligand>
        <name>K(+)</name>
        <dbReference type="ChEBI" id="CHEBI:29103"/>
    </ligand>
</feature>
<evidence type="ECO:0000259" key="13">
    <source>
        <dbReference type="Pfam" id="PF00294"/>
    </source>
</evidence>
<keyword evidence="7 12" id="KW-0418">Kinase</keyword>
<keyword evidence="10 12" id="KW-0630">Potassium</keyword>
<keyword evidence="4 12" id="KW-0808">Transferase</keyword>
<comment type="activity regulation">
    <text evidence="12">Activated by a monovalent cation that binds near, but not in, the active site. The most likely occupant of the site in vivo is potassium. Ion binding induces a conformational change that may alter substrate affinity.</text>
</comment>
<dbReference type="InterPro" id="IPR029056">
    <property type="entry name" value="Ribokinase-like"/>
</dbReference>
<evidence type="ECO:0000256" key="4">
    <source>
        <dbReference type="ARBA" id="ARBA00022679"/>
    </source>
</evidence>
<reference evidence="14 15" key="1">
    <citation type="submission" date="2021-06" db="EMBL/GenBank/DDBJ databases">
        <title>Bacillus sp. RD4P76, an endophyte from a halophyte.</title>
        <authorList>
            <person name="Sun J.-Q."/>
        </authorList>
    </citation>
    <scope>NUCLEOTIDE SEQUENCE [LARGE SCALE GENOMIC DNA]</scope>
    <source>
        <strain evidence="14 15">JCM 17098</strain>
    </source>
</reference>
<keyword evidence="15" id="KW-1185">Reference proteome</keyword>
<feature type="binding site" evidence="12">
    <location>
        <position position="185"/>
    </location>
    <ligand>
        <name>ATP</name>
        <dbReference type="ChEBI" id="CHEBI:30616"/>
    </ligand>
</feature>
<dbReference type="InterPro" id="IPR002173">
    <property type="entry name" value="Carboh/pur_kinase_PfkB_CS"/>
</dbReference>
<comment type="subcellular location">
    <subcellularLocation>
        <location evidence="12">Cytoplasm</location>
    </subcellularLocation>
</comment>
<gene>
    <name evidence="12 14" type="primary">rbsK</name>
    <name evidence="14" type="ORF">KS407_01305</name>
</gene>
<dbReference type="CDD" id="cd01174">
    <property type="entry name" value="ribokinase"/>
    <property type="match status" value="1"/>
</dbReference>
<feature type="binding site" evidence="12">
    <location>
        <begin position="13"/>
        <end position="15"/>
    </location>
    <ligand>
        <name>substrate</name>
    </ligand>
</feature>
<evidence type="ECO:0000256" key="7">
    <source>
        <dbReference type="ARBA" id="ARBA00022777"/>
    </source>
</evidence>
<feature type="binding site" evidence="12">
    <location>
        <position position="286"/>
    </location>
    <ligand>
        <name>K(+)</name>
        <dbReference type="ChEBI" id="CHEBI:29103"/>
    </ligand>
</feature>
<feature type="binding site" evidence="12">
    <location>
        <begin position="252"/>
        <end position="253"/>
    </location>
    <ligand>
        <name>ATP</name>
        <dbReference type="ChEBI" id="CHEBI:30616"/>
    </ligand>
</feature>
<evidence type="ECO:0000256" key="10">
    <source>
        <dbReference type="ARBA" id="ARBA00022958"/>
    </source>
</evidence>
<keyword evidence="12" id="KW-0963">Cytoplasm</keyword>
<evidence type="ECO:0000256" key="12">
    <source>
        <dbReference type="HAMAP-Rule" id="MF_01987"/>
    </source>
</evidence>
<comment type="function">
    <text evidence="12">Catalyzes the phosphorylation of ribose at O-5 in a reaction requiring ATP and magnesium. The resulting D-ribose-5-phosphate can then be used either for sythesis of nucleotides, histidine, and tryptophan, or as a component of the pentose phosphate pathway.</text>
</comment>
<dbReference type="HAMAP" id="MF_01987">
    <property type="entry name" value="Ribokinase"/>
    <property type="match status" value="1"/>
</dbReference>
<dbReference type="SUPFAM" id="SSF53613">
    <property type="entry name" value="Ribokinase-like"/>
    <property type="match status" value="1"/>
</dbReference>
<feature type="binding site" evidence="12">
    <location>
        <position position="247"/>
    </location>
    <ligand>
        <name>K(+)</name>
        <dbReference type="ChEBI" id="CHEBI:29103"/>
    </ligand>
</feature>
<evidence type="ECO:0000313" key="15">
    <source>
        <dbReference type="Proteomes" id="UP000790580"/>
    </source>
</evidence>
<dbReference type="PANTHER" id="PTHR10584">
    <property type="entry name" value="SUGAR KINASE"/>
    <property type="match status" value="1"/>
</dbReference>
<dbReference type="EMBL" id="JAHQCR010000011">
    <property type="protein sequence ID" value="MBU9720077.1"/>
    <property type="molecule type" value="Genomic_DNA"/>
</dbReference>
<evidence type="ECO:0000256" key="3">
    <source>
        <dbReference type="ARBA" id="ARBA00016943"/>
    </source>
</evidence>
<dbReference type="EC" id="2.7.1.15" evidence="2 12"/>
<evidence type="ECO:0000256" key="11">
    <source>
        <dbReference type="ARBA" id="ARBA00023277"/>
    </source>
</evidence>
<dbReference type="GO" id="GO:0004747">
    <property type="term" value="F:ribokinase activity"/>
    <property type="evidence" value="ECO:0007669"/>
    <property type="project" value="UniProtKB-EC"/>
</dbReference>
<dbReference type="InterPro" id="IPR002139">
    <property type="entry name" value="Ribo/fructo_kinase"/>
</dbReference>
<organism evidence="14 15">
    <name type="scientific">Evansella alkalicola</name>
    <dbReference type="NCBI Taxonomy" id="745819"/>
    <lineage>
        <taxon>Bacteria</taxon>
        <taxon>Bacillati</taxon>
        <taxon>Bacillota</taxon>
        <taxon>Bacilli</taxon>
        <taxon>Bacillales</taxon>
        <taxon>Bacillaceae</taxon>
        <taxon>Evansella</taxon>
    </lineage>
</organism>
<accession>A0ABS6JND3</accession>
<feature type="active site" description="Proton acceptor" evidence="12">
    <location>
        <position position="253"/>
    </location>
</feature>
<feature type="binding site" evidence="12">
    <location>
        <position position="253"/>
    </location>
    <ligand>
        <name>substrate</name>
    </ligand>
</feature>
<feature type="binding site" evidence="12">
    <location>
        <position position="141"/>
    </location>
    <ligand>
        <name>substrate</name>
    </ligand>
</feature>
<keyword evidence="8 12" id="KW-0067">ATP-binding</keyword>
<comment type="similarity">
    <text evidence="1">Belongs to the carbohydrate kinase pfkB family.</text>
</comment>
<comment type="caution">
    <text evidence="12">Lacks conserved residue(s) required for the propagation of feature annotation.</text>
</comment>
<keyword evidence="6 12" id="KW-0547">Nucleotide-binding</keyword>
<evidence type="ECO:0000313" key="14">
    <source>
        <dbReference type="EMBL" id="MBU9720077.1"/>
    </source>
</evidence>
<feature type="binding site" evidence="12">
    <location>
        <position position="288"/>
    </location>
    <ligand>
        <name>K(+)</name>
        <dbReference type="ChEBI" id="CHEBI:29103"/>
    </ligand>
</feature>
<evidence type="ECO:0000256" key="1">
    <source>
        <dbReference type="ARBA" id="ARBA00005380"/>
    </source>
</evidence>
<feature type="domain" description="Carbohydrate kinase PfkB" evidence="13">
    <location>
        <begin position="5"/>
        <end position="295"/>
    </location>
</feature>
<evidence type="ECO:0000256" key="2">
    <source>
        <dbReference type="ARBA" id="ARBA00012035"/>
    </source>
</evidence>
<comment type="cofactor">
    <cofactor evidence="12">
        <name>Mg(2+)</name>
        <dbReference type="ChEBI" id="CHEBI:18420"/>
    </cofactor>
    <text evidence="12">Requires a divalent cation, most likely magnesium in vivo, as an electrophilic catalyst to aid phosphoryl group transfer. It is the chelate of the metal and the nucleotide that is the actual substrate.</text>
</comment>
<keyword evidence="5 12" id="KW-0479">Metal-binding</keyword>
<proteinExistence type="inferred from homology"/>
<feature type="binding site" evidence="12">
    <location>
        <begin position="41"/>
        <end position="45"/>
    </location>
    <ligand>
        <name>substrate</name>
    </ligand>
</feature>
<protein>
    <recommendedName>
        <fullName evidence="3 12">Ribokinase</fullName>
        <shortName evidence="12">RK</shortName>
        <ecNumber evidence="2 12">2.7.1.15</ecNumber>
    </recommendedName>
</protein>